<dbReference type="EMBL" id="SRKY01000001">
    <property type="protein sequence ID" value="THH38358.1"/>
    <property type="molecule type" value="Genomic_DNA"/>
</dbReference>
<evidence type="ECO:0000256" key="1">
    <source>
        <dbReference type="SAM" id="Coils"/>
    </source>
</evidence>
<feature type="coiled-coil region" evidence="1">
    <location>
        <begin position="38"/>
        <end position="114"/>
    </location>
</feature>
<evidence type="ECO:0008006" key="4">
    <source>
        <dbReference type="Google" id="ProtNLM"/>
    </source>
</evidence>
<dbReference type="AlphaFoldDB" id="A0A4S4NJD3"/>
<comment type="caution">
    <text evidence="2">The sequence shown here is derived from an EMBL/GenBank/DDBJ whole genome shotgun (WGS) entry which is preliminary data.</text>
</comment>
<protein>
    <recommendedName>
        <fullName evidence="4">Colicin transporter</fullName>
    </recommendedName>
</protein>
<reference evidence="2 3" key="1">
    <citation type="submission" date="2019-04" db="EMBL/GenBank/DDBJ databases">
        <title>Shimia ponticola sp. nov., isolated from seawater.</title>
        <authorList>
            <person name="Kim Y.-O."/>
            <person name="Yoon J.-H."/>
        </authorList>
    </citation>
    <scope>NUCLEOTIDE SEQUENCE [LARGE SCALE GENOMIC DNA]</scope>
    <source>
        <strain evidence="2 3">MYP11</strain>
    </source>
</reference>
<sequence>MAKIVELQSRITAALDQLSSGVDELIEGKAGAADAGELAALQAQLDEEKTVSAQLEERLKAVKEKQAAELAAAQSQMQDTRAKVDALDLELQRLRKANSALREANAALREANEAGVGDAHLINKAMVAELEALRAARSADVAEASAILTALAPVLSPDADQQEEAADA</sequence>
<accession>A0A4S4NJD3</accession>
<organism evidence="2 3">
    <name type="scientific">Aliishimia ponticola</name>
    <dbReference type="NCBI Taxonomy" id="2499833"/>
    <lineage>
        <taxon>Bacteria</taxon>
        <taxon>Pseudomonadati</taxon>
        <taxon>Pseudomonadota</taxon>
        <taxon>Alphaproteobacteria</taxon>
        <taxon>Rhodobacterales</taxon>
        <taxon>Paracoccaceae</taxon>
        <taxon>Aliishimia</taxon>
    </lineage>
</organism>
<evidence type="ECO:0000313" key="3">
    <source>
        <dbReference type="Proteomes" id="UP000306602"/>
    </source>
</evidence>
<keyword evidence="1" id="KW-0175">Coiled coil</keyword>
<dbReference type="RefSeq" id="WP_136461251.1">
    <property type="nucleotide sequence ID" value="NZ_SRKY01000001.1"/>
</dbReference>
<gene>
    <name evidence="2" type="ORF">E4Z66_01950</name>
</gene>
<proteinExistence type="predicted"/>
<keyword evidence="3" id="KW-1185">Reference proteome</keyword>
<evidence type="ECO:0000313" key="2">
    <source>
        <dbReference type="EMBL" id="THH38358.1"/>
    </source>
</evidence>
<name>A0A4S4NJD3_9RHOB</name>
<dbReference type="Proteomes" id="UP000306602">
    <property type="component" value="Unassembled WGS sequence"/>
</dbReference>